<sequence length="43" mass="4852">MEDIDLTMLARSAYRAILRSVETAEAEEPETVKEVVPMDAQKD</sequence>
<name>A0A8S5QKH2_9CAUD</name>
<proteinExistence type="predicted"/>
<protein>
    <submittedName>
        <fullName evidence="1">Uncharacterized protein</fullName>
    </submittedName>
</protein>
<organism evidence="1">
    <name type="scientific">Siphoviridae sp. ct0hG5</name>
    <dbReference type="NCBI Taxonomy" id="2826269"/>
    <lineage>
        <taxon>Viruses</taxon>
        <taxon>Duplodnaviria</taxon>
        <taxon>Heunggongvirae</taxon>
        <taxon>Uroviricota</taxon>
        <taxon>Caudoviricetes</taxon>
    </lineage>
</organism>
<evidence type="ECO:0000313" key="1">
    <source>
        <dbReference type="EMBL" id="DAE19568.1"/>
    </source>
</evidence>
<dbReference type="EMBL" id="BK015677">
    <property type="protein sequence ID" value="DAE19568.1"/>
    <property type="molecule type" value="Genomic_DNA"/>
</dbReference>
<reference evidence="1" key="1">
    <citation type="journal article" date="2021" name="Proc. Natl. Acad. Sci. U.S.A.">
        <title>A Catalog of Tens of Thousands of Viruses from Human Metagenomes Reveals Hidden Associations with Chronic Diseases.</title>
        <authorList>
            <person name="Tisza M.J."/>
            <person name="Buck C.B."/>
        </authorList>
    </citation>
    <scope>NUCLEOTIDE SEQUENCE</scope>
    <source>
        <strain evidence="1">Ct0hG5</strain>
    </source>
</reference>
<accession>A0A8S5QKH2</accession>